<name>A0AAW2C194_9ROSI</name>
<sequence length="240" mass="27812">MAVKYCLNVGMEGIAQARDGYIVAGVERDYSEFIRVHLQGFLDGITAHQMEATDSTIRTLEERIRNLELENRQYNPNFSQVKKEILKAAPLEIWLMERLDMIAKPTAGNYGPSNFLSKTVIKSECQTESDWVKFLNKKSNTSIQWNCYWWKCPPPLLWSLGSDHIFIVGLQRATFYKANRLLRQIQYEQGMPGGKRRTFTHMDTNPTSIKNMFLGLEMADQVDQSFAKVHFHWVTTEYSN</sequence>
<evidence type="ECO:0000313" key="2">
    <source>
        <dbReference type="EMBL" id="KAK9991483.1"/>
    </source>
</evidence>
<comment type="caution">
    <text evidence="2">The sequence shown here is derived from an EMBL/GenBank/DDBJ whole genome shotgun (WGS) entry which is preliminary data.</text>
</comment>
<gene>
    <name evidence="2" type="ORF">SO802_026468</name>
</gene>
<proteinExistence type="predicted"/>
<dbReference type="AlphaFoldDB" id="A0AAW2C194"/>
<feature type="coiled-coil region" evidence="1">
    <location>
        <begin position="50"/>
        <end position="77"/>
    </location>
</feature>
<accession>A0AAW2C194</accession>
<evidence type="ECO:0000313" key="3">
    <source>
        <dbReference type="Proteomes" id="UP001459277"/>
    </source>
</evidence>
<keyword evidence="3" id="KW-1185">Reference proteome</keyword>
<dbReference type="Proteomes" id="UP001459277">
    <property type="component" value="Unassembled WGS sequence"/>
</dbReference>
<dbReference type="EMBL" id="JAZDWU010000009">
    <property type="protein sequence ID" value="KAK9991483.1"/>
    <property type="molecule type" value="Genomic_DNA"/>
</dbReference>
<evidence type="ECO:0000256" key="1">
    <source>
        <dbReference type="SAM" id="Coils"/>
    </source>
</evidence>
<protein>
    <submittedName>
        <fullName evidence="2">Uncharacterized protein</fullName>
    </submittedName>
</protein>
<organism evidence="2 3">
    <name type="scientific">Lithocarpus litseifolius</name>
    <dbReference type="NCBI Taxonomy" id="425828"/>
    <lineage>
        <taxon>Eukaryota</taxon>
        <taxon>Viridiplantae</taxon>
        <taxon>Streptophyta</taxon>
        <taxon>Embryophyta</taxon>
        <taxon>Tracheophyta</taxon>
        <taxon>Spermatophyta</taxon>
        <taxon>Magnoliopsida</taxon>
        <taxon>eudicotyledons</taxon>
        <taxon>Gunneridae</taxon>
        <taxon>Pentapetalae</taxon>
        <taxon>rosids</taxon>
        <taxon>fabids</taxon>
        <taxon>Fagales</taxon>
        <taxon>Fagaceae</taxon>
        <taxon>Lithocarpus</taxon>
    </lineage>
</organism>
<keyword evidence="1" id="KW-0175">Coiled coil</keyword>
<reference evidence="2 3" key="1">
    <citation type="submission" date="2024-01" db="EMBL/GenBank/DDBJ databases">
        <title>A telomere-to-telomere, gap-free genome of sweet tea (Lithocarpus litseifolius).</title>
        <authorList>
            <person name="Zhou J."/>
        </authorList>
    </citation>
    <scope>NUCLEOTIDE SEQUENCE [LARGE SCALE GENOMIC DNA]</scope>
    <source>
        <strain evidence="2">Zhou-2022a</strain>
        <tissue evidence="2">Leaf</tissue>
    </source>
</reference>